<protein>
    <submittedName>
        <fullName evidence="3">Transcriptional regulator, XRE family with cupin sensor</fullName>
    </submittedName>
</protein>
<dbReference type="SMART" id="SM00530">
    <property type="entry name" value="HTH_XRE"/>
    <property type="match status" value="1"/>
</dbReference>
<dbReference type="AlphaFoldDB" id="Q1JYQ3"/>
<accession>Q1JYQ3</accession>
<dbReference type="CDD" id="cd00093">
    <property type="entry name" value="HTH_XRE"/>
    <property type="match status" value="1"/>
</dbReference>
<dbReference type="SUPFAM" id="SSF51182">
    <property type="entry name" value="RmlC-like cupins"/>
    <property type="match status" value="1"/>
</dbReference>
<evidence type="ECO:0000313" key="3">
    <source>
        <dbReference type="EMBL" id="EAT15362.1"/>
    </source>
</evidence>
<dbReference type="Pfam" id="PF07883">
    <property type="entry name" value="Cupin_2"/>
    <property type="match status" value="1"/>
</dbReference>
<dbReference type="CDD" id="cd02209">
    <property type="entry name" value="cupin_XRE_C"/>
    <property type="match status" value="1"/>
</dbReference>
<dbReference type="InterPro" id="IPR011051">
    <property type="entry name" value="RmlC_Cupin_sf"/>
</dbReference>
<name>Q1JYQ3_DESA6</name>
<comment type="caution">
    <text evidence="3">The sequence shown here is derived from an EMBL/GenBank/DDBJ whole genome shotgun (WGS) entry which is preliminary data.</text>
</comment>
<dbReference type="InterPro" id="IPR010982">
    <property type="entry name" value="Lambda_DNA-bd_dom_sf"/>
</dbReference>
<dbReference type="Pfam" id="PF01381">
    <property type="entry name" value="HTH_3"/>
    <property type="match status" value="1"/>
</dbReference>
<dbReference type="InterPro" id="IPR050807">
    <property type="entry name" value="TransReg_Diox_bact_type"/>
</dbReference>
<dbReference type="PANTHER" id="PTHR46797">
    <property type="entry name" value="HTH-TYPE TRANSCRIPTIONAL REGULATOR"/>
    <property type="match status" value="1"/>
</dbReference>
<proteinExistence type="predicted"/>
<reference evidence="3" key="1">
    <citation type="submission" date="2006-05" db="EMBL/GenBank/DDBJ databases">
        <title>Annotation of the draft genome assembly of Desulfuromonas acetoxidans DSM 684.</title>
        <authorList>
            <consortium name="US DOE Joint Genome Institute (JGI-ORNL)"/>
            <person name="Larimer F."/>
            <person name="Land M."/>
            <person name="Hauser L."/>
        </authorList>
    </citation>
    <scope>NUCLEOTIDE SEQUENCE [LARGE SCALE GENOMIC DNA]</scope>
    <source>
        <strain evidence="3">DSM 684</strain>
    </source>
</reference>
<dbReference type="PROSITE" id="PS50943">
    <property type="entry name" value="HTH_CROC1"/>
    <property type="match status" value="1"/>
</dbReference>
<organism evidence="3 4">
    <name type="scientific">Desulfuromonas acetoxidans (strain DSM 684 / 11070)</name>
    <dbReference type="NCBI Taxonomy" id="281689"/>
    <lineage>
        <taxon>Bacteria</taxon>
        <taxon>Pseudomonadati</taxon>
        <taxon>Thermodesulfobacteriota</taxon>
        <taxon>Desulfuromonadia</taxon>
        <taxon>Desulfuromonadales</taxon>
        <taxon>Desulfuromonadaceae</taxon>
        <taxon>Desulfuromonas</taxon>
    </lineage>
</organism>
<dbReference type="InterPro" id="IPR001387">
    <property type="entry name" value="Cro/C1-type_HTH"/>
</dbReference>
<dbReference type="Gene3D" id="2.60.120.10">
    <property type="entry name" value="Jelly Rolls"/>
    <property type="match status" value="1"/>
</dbReference>
<feature type="domain" description="HTH cro/C1-type" evidence="2">
    <location>
        <begin position="10"/>
        <end position="64"/>
    </location>
</feature>
<dbReference type="GO" id="GO:0003700">
    <property type="term" value="F:DNA-binding transcription factor activity"/>
    <property type="evidence" value="ECO:0007669"/>
    <property type="project" value="TreeGrafter"/>
</dbReference>
<dbReference type="RefSeq" id="WP_006001034.1">
    <property type="nucleotide sequence ID" value="NZ_AAEW02000011.1"/>
</dbReference>
<evidence type="ECO:0000256" key="1">
    <source>
        <dbReference type="ARBA" id="ARBA00023125"/>
    </source>
</evidence>
<dbReference type="InterPro" id="IPR014710">
    <property type="entry name" value="RmlC-like_jellyroll"/>
</dbReference>
<dbReference type="GO" id="GO:0003677">
    <property type="term" value="F:DNA binding"/>
    <property type="evidence" value="ECO:0007669"/>
    <property type="project" value="UniProtKB-KW"/>
</dbReference>
<dbReference type="GO" id="GO:0005829">
    <property type="term" value="C:cytosol"/>
    <property type="evidence" value="ECO:0007669"/>
    <property type="project" value="TreeGrafter"/>
</dbReference>
<dbReference type="OrthoDB" id="9805356at2"/>
<dbReference type="Proteomes" id="UP000005695">
    <property type="component" value="Unassembled WGS sequence"/>
</dbReference>
<evidence type="ECO:0000259" key="2">
    <source>
        <dbReference type="PROSITE" id="PS50943"/>
    </source>
</evidence>
<dbReference type="Gene3D" id="1.10.260.40">
    <property type="entry name" value="lambda repressor-like DNA-binding domains"/>
    <property type="match status" value="1"/>
</dbReference>
<sequence>MVKELIGKKLKKMRLNNDMTIEGLANKSQVSSNMISRIERGLTTPSVEILMKLAGAFGMSISYFVEEAEKGSTVVHTPNGSGEPIFFFEDKHQIVSLTQGLRDPGFTVFYDTLEEGCNSGEGDMVHVGEEFAMVLKGQMEFIIEGKSYLLSDGDSLSFKANLPHRWTNTYQGQTLVMWVVSPAPNVAQQQA</sequence>
<gene>
    <name evidence="3" type="ORF">Dace_1026</name>
</gene>
<dbReference type="SUPFAM" id="SSF47413">
    <property type="entry name" value="lambda repressor-like DNA-binding domains"/>
    <property type="match status" value="1"/>
</dbReference>
<keyword evidence="1" id="KW-0238">DNA-binding</keyword>
<reference evidence="3" key="2">
    <citation type="submission" date="2006-05" db="EMBL/GenBank/DDBJ databases">
        <title>Sequencing of the draft genome and assembly of Desulfuromonas acetoxidans DSM 684.</title>
        <authorList>
            <consortium name="US DOE Joint Genome Institute (JGI-PGF)"/>
            <person name="Copeland A."/>
            <person name="Lucas S."/>
            <person name="Lapidus A."/>
            <person name="Barry K."/>
            <person name="Detter J.C."/>
            <person name="Glavina del Rio T."/>
            <person name="Hammon N."/>
            <person name="Israni S."/>
            <person name="Dalin E."/>
            <person name="Tice H."/>
            <person name="Bruce D."/>
            <person name="Pitluck S."/>
            <person name="Richardson P."/>
        </authorList>
    </citation>
    <scope>NUCLEOTIDE SEQUENCE [LARGE SCALE GENOMIC DNA]</scope>
    <source>
        <strain evidence="3">DSM 684</strain>
    </source>
</reference>
<evidence type="ECO:0000313" key="4">
    <source>
        <dbReference type="Proteomes" id="UP000005695"/>
    </source>
</evidence>
<dbReference type="PANTHER" id="PTHR46797:SF1">
    <property type="entry name" value="METHYLPHOSPHONATE SYNTHASE"/>
    <property type="match status" value="1"/>
</dbReference>
<dbReference type="EMBL" id="AAEW02000011">
    <property type="protein sequence ID" value="EAT15362.1"/>
    <property type="molecule type" value="Genomic_DNA"/>
</dbReference>
<dbReference type="InterPro" id="IPR013096">
    <property type="entry name" value="Cupin_2"/>
</dbReference>
<keyword evidence="4" id="KW-1185">Reference proteome</keyword>